<dbReference type="Proteomes" id="UP001430360">
    <property type="component" value="Unassembled WGS sequence"/>
</dbReference>
<name>A0ABS8UFS0_9GAMM</name>
<evidence type="ECO:0000313" key="4">
    <source>
        <dbReference type="Proteomes" id="UP001430360"/>
    </source>
</evidence>
<protein>
    <submittedName>
        <fullName evidence="3">DnaJ domain-containing protein</fullName>
    </submittedName>
</protein>
<organism evidence="3 4">
    <name type="scientific">Luteimonas fraxinea</name>
    <dbReference type="NCBI Taxonomy" id="2901869"/>
    <lineage>
        <taxon>Bacteria</taxon>
        <taxon>Pseudomonadati</taxon>
        <taxon>Pseudomonadota</taxon>
        <taxon>Gammaproteobacteria</taxon>
        <taxon>Lysobacterales</taxon>
        <taxon>Lysobacteraceae</taxon>
        <taxon>Luteimonas</taxon>
    </lineage>
</organism>
<dbReference type="Pfam" id="PF00226">
    <property type="entry name" value="DnaJ"/>
    <property type="match status" value="1"/>
</dbReference>
<accession>A0ABS8UFS0</accession>
<dbReference type="InterPro" id="IPR001623">
    <property type="entry name" value="DnaJ_domain"/>
</dbReference>
<reference evidence="3" key="2">
    <citation type="journal article" date="2022" name="Syst. Appl. Microbiol.">
        <title>Physiological and genomic characterisation of Luteimonas fraxinea sp. nov., a bacterial species associated with trees tolerant to ash dieback.</title>
        <authorList>
            <person name="Ulrich K."/>
            <person name="Becker R."/>
            <person name="Behrendt U."/>
            <person name="Kube M."/>
            <person name="Schneck V."/>
            <person name="Ulrich A."/>
        </authorList>
    </citation>
    <scope>NUCLEOTIDE SEQUENCE</scope>
    <source>
        <strain evidence="3">A1P009</strain>
    </source>
</reference>
<feature type="domain" description="J" evidence="2">
    <location>
        <begin position="47"/>
        <end position="112"/>
    </location>
</feature>
<comment type="caution">
    <text evidence="3">The sequence shown here is derived from an EMBL/GenBank/DDBJ whole genome shotgun (WGS) entry which is preliminary data.</text>
</comment>
<gene>
    <name evidence="3" type="ORF">LTT95_12105</name>
</gene>
<dbReference type="EMBL" id="JAJQKU010000003">
    <property type="protein sequence ID" value="MCD9097682.1"/>
    <property type="molecule type" value="Genomic_DNA"/>
</dbReference>
<evidence type="ECO:0000313" key="3">
    <source>
        <dbReference type="EMBL" id="MCD9097682.1"/>
    </source>
</evidence>
<dbReference type="CDD" id="cd06257">
    <property type="entry name" value="DnaJ"/>
    <property type="match status" value="1"/>
</dbReference>
<evidence type="ECO:0000256" key="1">
    <source>
        <dbReference type="ARBA" id="ARBA00023186"/>
    </source>
</evidence>
<evidence type="ECO:0000259" key="2">
    <source>
        <dbReference type="PROSITE" id="PS50076"/>
    </source>
</evidence>
<dbReference type="Gene3D" id="1.10.287.110">
    <property type="entry name" value="DnaJ domain"/>
    <property type="match status" value="1"/>
</dbReference>
<sequence length="450" mass="48933">MTELLSIASGSPAALRAASARTGSAAAELQEAARFFVQQVLLIADADAYRVLGVTPGASKTLVRDHHRLLLRWLHPDRDGDGQWDSTLSFRVNWAWRHLRNDAARRAYDGHSAGPHHEAGEAVDGGWRSPLAAIPIQEVHQLTRPPRTGVSVPAPVWMITLACVLLGGLVLQREWKPDPAFDEDFAPAVARVTVADDQAAEPSTSGNPADCVPVPGNNFCQALVARRASPQPVALELPEPQLAAAAEESLAPVQLPVFQNVEETPLAALDTRGTTPVFERPVPTTPRNRERALQASYPPMPPATAQPAATPEPYAGMRVHHLRPDPAAQTSSQDEALLALLQEAEAAIAQITRYLAASDMPLPPVWSNVDTQVEATVLRQALHARLQGGGRRRMALHGPQWRIDSERAVLDSGYSIDGWRSANEDGRLYVELQRREHQWLATALHLEPAL</sequence>
<reference evidence="3" key="1">
    <citation type="submission" date="2021-12" db="EMBL/GenBank/DDBJ databases">
        <authorList>
            <person name="Ulrich A."/>
        </authorList>
    </citation>
    <scope>NUCLEOTIDE SEQUENCE</scope>
    <source>
        <strain evidence="3">A1P009</strain>
    </source>
</reference>
<keyword evidence="4" id="KW-1185">Reference proteome</keyword>
<dbReference type="InterPro" id="IPR036869">
    <property type="entry name" value="J_dom_sf"/>
</dbReference>
<dbReference type="PROSITE" id="PS50076">
    <property type="entry name" value="DNAJ_2"/>
    <property type="match status" value="1"/>
</dbReference>
<dbReference type="SUPFAM" id="SSF46565">
    <property type="entry name" value="Chaperone J-domain"/>
    <property type="match status" value="1"/>
</dbReference>
<dbReference type="RefSeq" id="WP_232136767.1">
    <property type="nucleotide sequence ID" value="NZ_JAJQKU010000003.1"/>
</dbReference>
<keyword evidence="1" id="KW-0143">Chaperone</keyword>
<proteinExistence type="predicted"/>